<feature type="region of interest" description="Disordered" evidence="1">
    <location>
        <begin position="33"/>
        <end position="64"/>
    </location>
</feature>
<dbReference type="Proteomes" id="UP000009226">
    <property type="component" value="Chromosome"/>
</dbReference>
<dbReference type="KEGG" id="dca:Desca_1712"/>
<evidence type="ECO:0000313" key="3">
    <source>
        <dbReference type="EMBL" id="AEF94560.1"/>
    </source>
</evidence>
<dbReference type="STRING" id="868595.Desca_1712"/>
<keyword evidence="4" id="KW-1185">Reference proteome</keyword>
<keyword evidence="2" id="KW-0812">Transmembrane</keyword>
<accession>F6B7K6</accession>
<reference evidence="3 4" key="1">
    <citation type="submission" date="2011-05" db="EMBL/GenBank/DDBJ databases">
        <title>Complete sequence of Desulfotomaculum carboxydivorans CO-1-SRB.</title>
        <authorList>
            <consortium name="US DOE Joint Genome Institute"/>
            <person name="Lucas S."/>
            <person name="Han J."/>
            <person name="Lapidus A."/>
            <person name="Cheng J.-F."/>
            <person name="Goodwin L."/>
            <person name="Pitluck S."/>
            <person name="Peters L."/>
            <person name="Mikhailova N."/>
            <person name="Lu M."/>
            <person name="Han C."/>
            <person name="Tapia R."/>
            <person name="Land M."/>
            <person name="Hauser L."/>
            <person name="Kyrpides N."/>
            <person name="Ivanova N."/>
            <person name="Pagani I."/>
            <person name="Stams A."/>
            <person name="Plugge C."/>
            <person name="Muyzer G."/>
            <person name="Kuever J."/>
            <person name="Parshina S."/>
            <person name="Ivanova A."/>
            <person name="Nazina T."/>
            <person name="Woyke T."/>
        </authorList>
    </citation>
    <scope>NUCLEOTIDE SEQUENCE [LARGE SCALE GENOMIC DNA]</scope>
    <source>
        <strain evidence="4">DSM 14880 / VKM B-2319 / CO-1-SRB</strain>
    </source>
</reference>
<dbReference type="EMBL" id="CP002736">
    <property type="protein sequence ID" value="AEF94560.1"/>
    <property type="molecule type" value="Genomic_DNA"/>
</dbReference>
<dbReference type="AlphaFoldDB" id="F6B7K6"/>
<evidence type="ECO:0000313" key="4">
    <source>
        <dbReference type="Proteomes" id="UP000009226"/>
    </source>
</evidence>
<dbReference type="HOGENOM" id="CLU_1136598_0_0_9"/>
<gene>
    <name evidence="3" type="ordered locus">Desca_1712</name>
</gene>
<keyword evidence="2" id="KW-1133">Transmembrane helix</keyword>
<dbReference type="eggNOG" id="COG3330">
    <property type="taxonomic scope" value="Bacteria"/>
</dbReference>
<proteinExistence type="predicted"/>
<keyword evidence="2" id="KW-0472">Membrane</keyword>
<name>F6B7K6_DESCC</name>
<sequence>MDNLWPWALGLVVLILLAAAFLPMNRTPAAKKSEVARTESDTEFAAEVAPPTPKVSRESQHEKKEAPDVFIPHHYDVDRLVLAIKDPNWIYAYWEISSAKYHDFVHRYGHEAWDNSRPVLRIYDVTGSGDYLNPSNLCFREIYLDPWADNWFIEVGRPNRTFYAELGRVLANGEFIPLLYSNLITTPPDAVSDRIDEEWMWIGGIYRYIGRANYGLSSTIMSEKRAVEGTIPFMGSSPGAEN</sequence>
<feature type="transmembrane region" description="Helical" evidence="2">
    <location>
        <begin position="6"/>
        <end position="24"/>
    </location>
</feature>
<feature type="compositionally biased region" description="Basic and acidic residues" evidence="1">
    <location>
        <begin position="55"/>
        <end position="64"/>
    </location>
</feature>
<dbReference type="RefSeq" id="WP_003543273.1">
    <property type="nucleotide sequence ID" value="NC_015565.1"/>
</dbReference>
<protein>
    <recommendedName>
        <fullName evidence="5">DUF4912 domain-containing protein</fullName>
    </recommendedName>
</protein>
<evidence type="ECO:0000256" key="2">
    <source>
        <dbReference type="SAM" id="Phobius"/>
    </source>
</evidence>
<dbReference type="InterPro" id="IPR032585">
    <property type="entry name" value="DUF4912"/>
</dbReference>
<dbReference type="Pfam" id="PF16258">
    <property type="entry name" value="DUF4912"/>
    <property type="match status" value="1"/>
</dbReference>
<organism evidence="3 4">
    <name type="scientific">Desulfotomaculum nigrificans (strain DSM 14880 / VKM B-2319 / CO-1-SRB)</name>
    <name type="common">Desulfotomaculum carboxydivorans</name>
    <dbReference type="NCBI Taxonomy" id="868595"/>
    <lineage>
        <taxon>Bacteria</taxon>
        <taxon>Bacillati</taxon>
        <taxon>Bacillota</taxon>
        <taxon>Clostridia</taxon>
        <taxon>Eubacteriales</taxon>
        <taxon>Desulfotomaculaceae</taxon>
        <taxon>Desulfotomaculum</taxon>
    </lineage>
</organism>
<evidence type="ECO:0000256" key="1">
    <source>
        <dbReference type="SAM" id="MobiDB-lite"/>
    </source>
</evidence>
<evidence type="ECO:0008006" key="5">
    <source>
        <dbReference type="Google" id="ProtNLM"/>
    </source>
</evidence>